<feature type="region of interest" description="Disordered" evidence="2">
    <location>
        <begin position="528"/>
        <end position="551"/>
    </location>
</feature>
<dbReference type="PhylomeDB" id="Q9TXW6"/>
<evidence type="ECO:0000313" key="6">
    <source>
        <dbReference type="WormBase" id="Y73C8C.3"/>
    </source>
</evidence>
<organism evidence="4 5">
    <name type="scientific">Caenorhabditis elegans</name>
    <dbReference type="NCBI Taxonomy" id="6239"/>
    <lineage>
        <taxon>Eukaryota</taxon>
        <taxon>Metazoa</taxon>
        <taxon>Ecdysozoa</taxon>
        <taxon>Nematoda</taxon>
        <taxon>Chromadorea</taxon>
        <taxon>Rhabditida</taxon>
        <taxon>Rhabditina</taxon>
        <taxon>Rhabditomorpha</taxon>
        <taxon>Rhabditoidea</taxon>
        <taxon>Rhabditidae</taxon>
        <taxon>Peloderinae</taxon>
        <taxon>Caenorhabditis</taxon>
    </lineage>
</organism>
<dbReference type="OrthoDB" id="5876588at2759"/>
<dbReference type="RefSeq" id="NP_503854.1">
    <property type="nucleotide sequence ID" value="NM_071453.1"/>
</dbReference>
<dbReference type="InterPro" id="IPR056711">
    <property type="entry name" value="DUF7809"/>
</dbReference>
<dbReference type="PANTHER" id="PTHR21447:SF11">
    <property type="entry name" value="RING-TYPE DOMAIN-CONTAINING PROTEIN"/>
    <property type="match status" value="1"/>
</dbReference>
<dbReference type="OMA" id="RRIPEME"/>
<dbReference type="GeneID" id="190660"/>
<sequence>MHINPTEFFTISPSSLKKLIRNYIPPELLPSEWDCADKNPLKNVQNLIGLSNGKLKMYGSAEELLDSLNTFQRFPGSHELLGFELAETYSSSPQYLKSMKGSTYVYKHDYFVILQGMIPYSPLRRYETEVAMATVATYLKIRESVLKSDCELVPLAQSDLERIKNNIQIVNNSLVNSAFNDLSLLEFENHTIDELFIAFEKLFPSFEDERVYDSLKAVLRKFVEKFPICDNEFKYRTFFSWSGLMILEMMLFLEENSALVLPRSQITDQKCAPIVRIFSDKSNKFIMARELLRAMKQENMNVTTFEEEVLVMPWLSTFTYKQVADRVSKEDLKTIAEFNLFEEFFKSINQYFDSNNGIHFIDLKDVMEIDGRWENFYKTLNISNENSKEVRDVKKTEFTIEDLKDELSYLKIDVSFPEAHEKSEIVLEQFCALKKTITTPDVYEIIEHLLIGCIIRRIPEMEKFIHSQLACSQVLGYHCETCLGAKKVHVSDMKPVEVPKPVKILIETMKVEKIVLETVIKVEENQEPKLAKPKKSKKQQPSEKPIAKTEEKQSNACPKCFRASEYNIKLREDWRLEKIETKHLRKSLKLSQQESEENSQKISEKNEEIEHLRAQVQTTQQELNETIRLQMKQILDHQNALVKKSLQVIERDEEIQLLKGQIQAQQNAIAQQKISIRNLELENRKLMQKKPTQAAETIPQRSTEETEKVQAILFEMLKAQAVLEVESPMNKITKMTSKLIETSLNRENKIIAKREFIYFERQIRGYTKEVENRIKMIKSNQDISSDQIPELRDFPTFSDEFLKAYKDTFKENAPLICAQLLKTSDM</sequence>
<evidence type="ECO:0000256" key="2">
    <source>
        <dbReference type="SAM" id="MobiDB-lite"/>
    </source>
</evidence>
<dbReference type="FunCoup" id="Q9TXW6">
    <property type="interactions" value="1592"/>
</dbReference>
<evidence type="ECO:0000313" key="4">
    <source>
        <dbReference type="EMBL" id="CCD67817.1"/>
    </source>
</evidence>
<dbReference type="HOGENOM" id="CLU_007994_1_1_1"/>
<dbReference type="UCSC" id="Y73C8C.3">
    <property type="organism name" value="c. elegans"/>
</dbReference>
<dbReference type="InParanoid" id="Q9TXW6"/>
<keyword evidence="1" id="KW-0175">Coiled coil</keyword>
<evidence type="ECO:0000259" key="3">
    <source>
        <dbReference type="Pfam" id="PF25100"/>
    </source>
</evidence>
<feature type="region of interest" description="Disordered" evidence="2">
    <location>
        <begin position="585"/>
        <end position="607"/>
    </location>
</feature>
<dbReference type="STRING" id="6239.Y73C8C.3.1"/>
<dbReference type="EMBL" id="BX284605">
    <property type="protein sequence ID" value="CCD67817.1"/>
    <property type="molecule type" value="Genomic_DNA"/>
</dbReference>
<dbReference type="eggNOG" id="ENOG502SVYK">
    <property type="taxonomic scope" value="Eukaryota"/>
</dbReference>
<evidence type="ECO:0000313" key="5">
    <source>
        <dbReference type="Proteomes" id="UP000001940"/>
    </source>
</evidence>
<dbReference type="PaxDb" id="6239-Y73C8C.3"/>
<accession>Q9TXW6</accession>
<protein>
    <submittedName>
        <fullName evidence="4">RING-type domain-containing protein</fullName>
    </submittedName>
</protein>
<feature type="coiled-coil region" evidence="1">
    <location>
        <begin position="662"/>
        <end position="689"/>
    </location>
</feature>
<proteinExistence type="predicted"/>
<dbReference type="WormBase" id="Y73C8C.3">
    <property type="protein sequence ID" value="CE20359"/>
    <property type="gene ID" value="WBGene00022262"/>
</dbReference>
<dbReference type="AlphaFoldDB" id="Q9TXW6"/>
<dbReference type="GO" id="GO:0045087">
    <property type="term" value="P:innate immune response"/>
    <property type="evidence" value="ECO:0000318"/>
    <property type="project" value="GO_Central"/>
</dbReference>
<feature type="compositionally biased region" description="Basic and acidic residues" evidence="2">
    <location>
        <begin position="598"/>
        <end position="607"/>
    </location>
</feature>
<gene>
    <name evidence="4" type="ORF">CELE_Y73C8C.3</name>
    <name evidence="4 6" type="ORF">Y73C8C.3</name>
</gene>
<keyword evidence="5" id="KW-1185">Reference proteome</keyword>
<dbReference type="Bgee" id="WBGene00022262">
    <property type="expression patterns" value="Expressed in embryo and 2 other cell types or tissues"/>
</dbReference>
<dbReference type="Proteomes" id="UP000001940">
    <property type="component" value="Chromosome V"/>
</dbReference>
<dbReference type="PANTHER" id="PTHR21447">
    <property type="entry name" value="RING-TYPE DOMAIN-CONTAINING PROTEIN-RELATED"/>
    <property type="match status" value="1"/>
</dbReference>
<dbReference type="AGR" id="WB:WBGene00022262"/>
<feature type="domain" description="DUF7809" evidence="3">
    <location>
        <begin position="104"/>
        <end position="263"/>
    </location>
</feature>
<dbReference type="PIR" id="T33796">
    <property type="entry name" value="T33796"/>
</dbReference>
<evidence type="ECO:0000256" key="1">
    <source>
        <dbReference type="SAM" id="Coils"/>
    </source>
</evidence>
<reference evidence="4 5" key="1">
    <citation type="journal article" date="1998" name="Science">
        <title>Genome sequence of the nematode C. elegans: a platform for investigating biology.</title>
        <authorList>
            <consortium name="The C. elegans sequencing consortium"/>
            <person name="Sulson J.E."/>
            <person name="Waterston R."/>
        </authorList>
    </citation>
    <scope>NUCLEOTIDE SEQUENCE [LARGE SCALE GENOMIC DNA]</scope>
    <source>
        <strain evidence="4 5">Bristol N2</strain>
    </source>
</reference>
<dbReference type="SMR" id="Q9TXW6"/>
<dbReference type="CTD" id="190660"/>
<name>Q9TXW6_CAEEL</name>
<dbReference type="Pfam" id="PF25100">
    <property type="entry name" value="DUF7809"/>
    <property type="match status" value="1"/>
</dbReference>
<dbReference type="KEGG" id="cel:CELE_Y73C8C.3"/>